<dbReference type="InterPro" id="IPR046373">
    <property type="entry name" value="Acyl-CoA_Oxase/DH_mid-dom_sf"/>
</dbReference>
<evidence type="ECO:0000256" key="14">
    <source>
        <dbReference type="ARBA" id="ARBA00040622"/>
    </source>
</evidence>
<dbReference type="Gene3D" id="1.10.540.10">
    <property type="entry name" value="Acyl-CoA dehydrogenase/oxidase, N-terminal domain"/>
    <property type="match status" value="1"/>
</dbReference>
<evidence type="ECO:0000256" key="4">
    <source>
        <dbReference type="ARBA" id="ARBA00005005"/>
    </source>
</evidence>
<dbReference type="Gene3D" id="3.30.200.20">
    <property type="entry name" value="Phosphorylase Kinase, domain 1"/>
    <property type="match status" value="1"/>
</dbReference>
<name>A0A3M7L420_AUXPR</name>
<dbReference type="Pfam" id="PF02770">
    <property type="entry name" value="Acyl-CoA_dh_M"/>
    <property type="match status" value="1"/>
</dbReference>
<dbReference type="CDD" id="cd05154">
    <property type="entry name" value="ACAD10_11_N-like"/>
    <property type="match status" value="1"/>
</dbReference>
<dbReference type="PANTHER" id="PTHR48083:SF13">
    <property type="entry name" value="ACYL-COA DEHYDROGENASE FAMILY MEMBER 11"/>
    <property type="match status" value="1"/>
</dbReference>
<evidence type="ECO:0000256" key="13">
    <source>
        <dbReference type="ARBA" id="ARBA00023140"/>
    </source>
</evidence>
<comment type="catalytic activity">
    <reaction evidence="16">
        <text>a 2,3-saturated acyl-CoA + oxidized [electron-transfer flavoprotein] + H(+) = a (2E)-enoyl-CoA + reduced [electron-transfer flavoprotein]</text>
        <dbReference type="Rhea" id="RHEA:44704"/>
        <dbReference type="Rhea" id="RHEA-COMP:10685"/>
        <dbReference type="Rhea" id="RHEA-COMP:10686"/>
        <dbReference type="ChEBI" id="CHEBI:15378"/>
        <dbReference type="ChEBI" id="CHEBI:57692"/>
        <dbReference type="ChEBI" id="CHEBI:58307"/>
        <dbReference type="ChEBI" id="CHEBI:58856"/>
        <dbReference type="ChEBI" id="CHEBI:65111"/>
    </reaction>
    <physiologicalReaction direction="left-to-right" evidence="16">
        <dbReference type="Rhea" id="RHEA:44705"/>
    </physiologicalReaction>
</comment>
<dbReference type="EMBL" id="QOKY01000151">
    <property type="protein sequence ID" value="RMZ56216.1"/>
    <property type="molecule type" value="Genomic_DNA"/>
</dbReference>
<comment type="similarity">
    <text evidence="5 22">Belongs to the acyl-CoA dehydrogenase family.</text>
</comment>
<evidence type="ECO:0000256" key="8">
    <source>
        <dbReference type="ARBA" id="ARBA00022827"/>
    </source>
</evidence>
<dbReference type="InterPro" id="IPR009100">
    <property type="entry name" value="AcylCoA_DH/oxidase_NM_dom_sf"/>
</dbReference>
<dbReference type="Gene3D" id="1.20.140.10">
    <property type="entry name" value="Butyryl-CoA Dehydrogenase, subunit A, domain 3"/>
    <property type="match status" value="1"/>
</dbReference>
<dbReference type="SUPFAM" id="SSF56645">
    <property type="entry name" value="Acyl-CoA dehydrogenase NM domain-like"/>
    <property type="match status" value="1"/>
</dbReference>
<dbReference type="InterPro" id="IPR011009">
    <property type="entry name" value="Kinase-like_dom_sf"/>
</dbReference>
<dbReference type="InterPro" id="IPR002575">
    <property type="entry name" value="Aminoglycoside_PTrfase"/>
</dbReference>
<evidence type="ECO:0000256" key="2">
    <source>
        <dbReference type="ARBA" id="ARBA00004275"/>
    </source>
</evidence>
<dbReference type="InterPro" id="IPR006091">
    <property type="entry name" value="Acyl-CoA_Oxase/DH_mid-dom"/>
</dbReference>
<evidence type="ECO:0000256" key="22">
    <source>
        <dbReference type="RuleBase" id="RU362125"/>
    </source>
</evidence>
<dbReference type="Proteomes" id="UP000279271">
    <property type="component" value="Unassembled WGS sequence"/>
</dbReference>
<keyword evidence="11" id="KW-0443">Lipid metabolism</keyword>
<evidence type="ECO:0000256" key="18">
    <source>
        <dbReference type="ARBA" id="ARBA00048086"/>
    </source>
</evidence>
<comment type="catalytic activity">
    <reaction evidence="21">
        <text>eicosanoyl-CoA + oxidized [electron-transfer flavoprotein] + H(+) = (2E)-eicosenoyl-CoA + reduced [electron-transfer flavoprotein]</text>
        <dbReference type="Rhea" id="RHEA:47236"/>
        <dbReference type="Rhea" id="RHEA-COMP:10685"/>
        <dbReference type="Rhea" id="RHEA-COMP:10686"/>
        <dbReference type="ChEBI" id="CHEBI:15378"/>
        <dbReference type="ChEBI" id="CHEBI:57380"/>
        <dbReference type="ChEBI" id="CHEBI:57692"/>
        <dbReference type="ChEBI" id="CHEBI:58307"/>
        <dbReference type="ChEBI" id="CHEBI:74691"/>
    </reaction>
    <physiologicalReaction direction="left-to-right" evidence="21">
        <dbReference type="Rhea" id="RHEA:47237"/>
    </physiologicalReaction>
</comment>
<dbReference type="InterPro" id="IPR013786">
    <property type="entry name" value="AcylCoA_DH/ox_N"/>
</dbReference>
<comment type="subcellular location">
    <subcellularLocation>
        <location evidence="3">Mitochondrion membrane</location>
    </subcellularLocation>
    <subcellularLocation>
        <location evidence="2">Peroxisome</location>
    </subcellularLocation>
</comment>
<dbReference type="SUPFAM" id="SSF47203">
    <property type="entry name" value="Acyl-CoA dehydrogenase C-terminal domain-like"/>
    <property type="match status" value="1"/>
</dbReference>
<dbReference type="PANTHER" id="PTHR48083">
    <property type="entry name" value="MEDIUM-CHAIN SPECIFIC ACYL-COA DEHYDROGENASE, MITOCHONDRIAL-RELATED"/>
    <property type="match status" value="1"/>
</dbReference>
<dbReference type="GO" id="GO:0050660">
    <property type="term" value="F:flavin adenine dinucleotide binding"/>
    <property type="evidence" value="ECO:0007669"/>
    <property type="project" value="InterPro"/>
</dbReference>
<evidence type="ECO:0000256" key="9">
    <source>
        <dbReference type="ARBA" id="ARBA00022832"/>
    </source>
</evidence>
<dbReference type="InterPro" id="IPR041726">
    <property type="entry name" value="ACAD10_11_N"/>
</dbReference>
<dbReference type="AlphaFoldDB" id="A0A3M7L420"/>
<keyword evidence="13" id="KW-0576">Peroxisome</keyword>
<evidence type="ECO:0000259" key="23">
    <source>
        <dbReference type="Pfam" id="PF00441"/>
    </source>
</evidence>
<dbReference type="GO" id="GO:0003995">
    <property type="term" value="F:acyl-CoA dehydrogenase activity"/>
    <property type="evidence" value="ECO:0007669"/>
    <property type="project" value="TreeGrafter"/>
</dbReference>
<comment type="subunit">
    <text evidence="6">Homodimer.</text>
</comment>
<feature type="domain" description="Acyl-CoA oxidase/dehydrogenase middle" evidence="25">
    <location>
        <begin position="414"/>
        <end position="515"/>
    </location>
</feature>
<keyword evidence="9" id="KW-0276">Fatty acid metabolism</keyword>
<keyword evidence="7 22" id="KW-0285">Flavoprotein</keyword>
<dbReference type="SUPFAM" id="SSF56112">
    <property type="entry name" value="Protein kinase-like (PK-like)"/>
    <property type="match status" value="1"/>
</dbReference>
<evidence type="ECO:0000256" key="21">
    <source>
        <dbReference type="ARBA" id="ARBA00049140"/>
    </source>
</evidence>
<evidence type="ECO:0000313" key="28">
    <source>
        <dbReference type="Proteomes" id="UP000279271"/>
    </source>
</evidence>
<dbReference type="GO" id="GO:0005777">
    <property type="term" value="C:peroxisome"/>
    <property type="evidence" value="ECO:0007669"/>
    <property type="project" value="UniProtKB-SubCell"/>
</dbReference>
<gene>
    <name evidence="27" type="ORF">APUTEX25_002406</name>
</gene>
<dbReference type="GO" id="GO:0031966">
    <property type="term" value="C:mitochondrial membrane"/>
    <property type="evidence" value="ECO:0007669"/>
    <property type="project" value="UniProtKB-SubCell"/>
</dbReference>
<dbReference type="InterPro" id="IPR036250">
    <property type="entry name" value="AcylCo_DH-like_C"/>
</dbReference>
<organism evidence="27 28">
    <name type="scientific">Auxenochlorella protothecoides</name>
    <name type="common">Green microalga</name>
    <name type="synonym">Chlorella protothecoides</name>
    <dbReference type="NCBI Taxonomy" id="3075"/>
    <lineage>
        <taxon>Eukaryota</taxon>
        <taxon>Viridiplantae</taxon>
        <taxon>Chlorophyta</taxon>
        <taxon>core chlorophytes</taxon>
        <taxon>Trebouxiophyceae</taxon>
        <taxon>Chlorellales</taxon>
        <taxon>Chlorellaceae</taxon>
        <taxon>Auxenochlorella</taxon>
    </lineage>
</organism>
<evidence type="ECO:0000256" key="5">
    <source>
        <dbReference type="ARBA" id="ARBA00009347"/>
    </source>
</evidence>
<evidence type="ECO:0000256" key="7">
    <source>
        <dbReference type="ARBA" id="ARBA00022630"/>
    </source>
</evidence>
<evidence type="ECO:0000259" key="26">
    <source>
        <dbReference type="Pfam" id="PF02771"/>
    </source>
</evidence>
<evidence type="ECO:0000256" key="3">
    <source>
        <dbReference type="ARBA" id="ARBA00004325"/>
    </source>
</evidence>
<comment type="cofactor">
    <cofactor evidence="1 22">
        <name>FAD</name>
        <dbReference type="ChEBI" id="CHEBI:57692"/>
    </cofactor>
</comment>
<proteinExistence type="inferred from homology"/>
<comment type="function">
    <text evidence="15">Acyl-CoA dehydrogenase, that exhibits maximal activity towards saturated C22-CoA. Probably participates in beta-oxydation and energy production but could also play a role in the metabolism of specific fatty acids to control fatty acids composition of cellular lipids in brain.</text>
</comment>
<dbReference type="Gene3D" id="2.40.110.10">
    <property type="entry name" value="Butyryl-CoA Dehydrogenase, subunit A, domain 2"/>
    <property type="match status" value="1"/>
</dbReference>
<evidence type="ECO:0000256" key="12">
    <source>
        <dbReference type="ARBA" id="ARBA00023136"/>
    </source>
</evidence>
<evidence type="ECO:0000256" key="10">
    <source>
        <dbReference type="ARBA" id="ARBA00023002"/>
    </source>
</evidence>
<comment type="catalytic activity">
    <reaction evidence="20">
        <text>hexacosanoyl-CoA + oxidized [electron-transfer flavoprotein] + H(+) = (2E)-hexacosenoyl-CoA + reduced [electron-transfer flavoprotein]</text>
        <dbReference type="Rhea" id="RHEA:48216"/>
        <dbReference type="Rhea" id="RHEA-COMP:10685"/>
        <dbReference type="Rhea" id="RHEA-COMP:10686"/>
        <dbReference type="ChEBI" id="CHEBI:15378"/>
        <dbReference type="ChEBI" id="CHEBI:57692"/>
        <dbReference type="ChEBI" id="CHEBI:58307"/>
        <dbReference type="ChEBI" id="CHEBI:64868"/>
        <dbReference type="ChEBI" id="CHEBI:74281"/>
    </reaction>
    <physiologicalReaction direction="left-to-right" evidence="20">
        <dbReference type="Rhea" id="RHEA:48217"/>
    </physiologicalReaction>
</comment>
<evidence type="ECO:0000256" key="20">
    <source>
        <dbReference type="ARBA" id="ARBA00048399"/>
    </source>
</evidence>
<evidence type="ECO:0000256" key="6">
    <source>
        <dbReference type="ARBA" id="ARBA00011738"/>
    </source>
</evidence>
<evidence type="ECO:0000259" key="24">
    <source>
        <dbReference type="Pfam" id="PF01636"/>
    </source>
</evidence>
<comment type="catalytic activity">
    <reaction evidence="19">
        <text>tricosanoyl-CoA + oxidized [electron-transfer flavoprotein] + H(+) = (2E)-tricosenoyl-CoA + reduced [electron-transfer flavoprotein]</text>
        <dbReference type="Rhea" id="RHEA:48220"/>
        <dbReference type="Rhea" id="RHEA-COMP:10685"/>
        <dbReference type="Rhea" id="RHEA-COMP:10686"/>
        <dbReference type="ChEBI" id="CHEBI:15378"/>
        <dbReference type="ChEBI" id="CHEBI:57692"/>
        <dbReference type="ChEBI" id="CHEBI:58307"/>
        <dbReference type="ChEBI" id="CHEBI:90118"/>
        <dbReference type="ChEBI" id="CHEBI:90119"/>
    </reaction>
    <physiologicalReaction direction="left-to-right" evidence="19">
        <dbReference type="Rhea" id="RHEA:48221"/>
    </physiologicalReaction>
</comment>
<evidence type="ECO:0000256" key="11">
    <source>
        <dbReference type="ARBA" id="ARBA00023098"/>
    </source>
</evidence>
<accession>A0A3M7L420</accession>
<protein>
    <recommendedName>
        <fullName evidence="14">Acyl-CoA dehydrogenase family member 11</fullName>
    </recommendedName>
</protein>
<evidence type="ECO:0000256" key="15">
    <source>
        <dbReference type="ARBA" id="ARBA00046026"/>
    </source>
</evidence>
<comment type="catalytic activity">
    <reaction evidence="17">
        <text>docosanoyl-CoA + oxidized [electron-transfer flavoprotein] + H(+) = (2E)-docosenoyl-CoA + reduced [electron-transfer flavoprotein]</text>
        <dbReference type="Rhea" id="RHEA:47228"/>
        <dbReference type="Rhea" id="RHEA-COMP:10685"/>
        <dbReference type="Rhea" id="RHEA-COMP:10686"/>
        <dbReference type="ChEBI" id="CHEBI:15378"/>
        <dbReference type="ChEBI" id="CHEBI:57692"/>
        <dbReference type="ChEBI" id="CHEBI:58307"/>
        <dbReference type="ChEBI" id="CHEBI:65059"/>
        <dbReference type="ChEBI" id="CHEBI:74692"/>
    </reaction>
    <physiologicalReaction direction="left-to-right" evidence="17">
        <dbReference type="Rhea" id="RHEA:47229"/>
    </physiologicalReaction>
</comment>
<keyword evidence="10 22" id="KW-0560">Oxidoreductase</keyword>
<evidence type="ECO:0000259" key="25">
    <source>
        <dbReference type="Pfam" id="PF02770"/>
    </source>
</evidence>
<comment type="catalytic activity">
    <reaction evidence="18">
        <text>tetracosanoyl-CoA + oxidized [electron-transfer flavoprotein] + H(+) = (2E)-tetracosenoyl-CoA + reduced [electron-transfer flavoprotein]</text>
        <dbReference type="Rhea" id="RHEA:47232"/>
        <dbReference type="Rhea" id="RHEA-COMP:10685"/>
        <dbReference type="Rhea" id="RHEA-COMP:10686"/>
        <dbReference type="ChEBI" id="CHEBI:15378"/>
        <dbReference type="ChEBI" id="CHEBI:57692"/>
        <dbReference type="ChEBI" id="CHEBI:58307"/>
        <dbReference type="ChEBI" id="CHEBI:65052"/>
        <dbReference type="ChEBI" id="CHEBI:74693"/>
    </reaction>
    <physiologicalReaction direction="left-to-right" evidence="18">
        <dbReference type="Rhea" id="RHEA:47233"/>
    </physiologicalReaction>
</comment>
<dbReference type="Pfam" id="PF00441">
    <property type="entry name" value="Acyl-CoA_dh_1"/>
    <property type="match status" value="1"/>
</dbReference>
<comment type="caution">
    <text evidence="27">The sequence shown here is derived from an EMBL/GenBank/DDBJ whole genome shotgun (WGS) entry which is preliminary data.</text>
</comment>
<dbReference type="GO" id="GO:0033539">
    <property type="term" value="P:fatty acid beta-oxidation using acyl-CoA dehydrogenase"/>
    <property type="evidence" value="ECO:0007669"/>
    <property type="project" value="TreeGrafter"/>
</dbReference>
<dbReference type="InterPro" id="IPR050741">
    <property type="entry name" value="Acyl-CoA_dehydrogenase"/>
</dbReference>
<evidence type="ECO:0000313" key="27">
    <source>
        <dbReference type="EMBL" id="RMZ56216.1"/>
    </source>
</evidence>
<evidence type="ECO:0000256" key="19">
    <source>
        <dbReference type="ARBA" id="ARBA00048395"/>
    </source>
</evidence>
<comment type="pathway">
    <text evidence="4">Lipid metabolism; fatty acid beta-oxidation.</text>
</comment>
<dbReference type="Pfam" id="PF01636">
    <property type="entry name" value="APH"/>
    <property type="match status" value="1"/>
</dbReference>
<reference evidence="28" key="1">
    <citation type="journal article" date="2018" name="Algal Res.">
        <title>Characterization of plant carbon substrate utilization by Auxenochlorella protothecoides.</title>
        <authorList>
            <person name="Vogler B.W."/>
            <person name="Starkenburg S.R."/>
            <person name="Sudasinghe N."/>
            <person name="Schambach J.Y."/>
            <person name="Rollin J.A."/>
            <person name="Pattathil S."/>
            <person name="Barry A.N."/>
        </authorList>
    </citation>
    <scope>NUCLEOTIDE SEQUENCE [LARGE SCALE GENOMIC DNA]</scope>
    <source>
        <strain evidence="28">UTEX 25</strain>
    </source>
</reference>
<keyword evidence="12" id="KW-0472">Membrane</keyword>
<dbReference type="InterPro" id="IPR037069">
    <property type="entry name" value="AcylCoA_DH/ox_N_sf"/>
</dbReference>
<dbReference type="Pfam" id="PF02771">
    <property type="entry name" value="Acyl-CoA_dh_N"/>
    <property type="match status" value="1"/>
</dbReference>
<evidence type="ECO:0000256" key="17">
    <source>
        <dbReference type="ARBA" id="ARBA00048020"/>
    </source>
</evidence>
<feature type="domain" description="Acyl-CoA dehydrogenase/oxidase N-terminal" evidence="26">
    <location>
        <begin position="352"/>
        <end position="410"/>
    </location>
</feature>
<evidence type="ECO:0000256" key="16">
    <source>
        <dbReference type="ARBA" id="ARBA00047443"/>
    </source>
</evidence>
<feature type="domain" description="Acyl-CoA dehydrogenase/oxidase C-terminal" evidence="23">
    <location>
        <begin position="528"/>
        <end position="677"/>
    </location>
</feature>
<dbReference type="FunFam" id="2.40.110.10:FF:000002">
    <property type="entry name" value="Acyl-CoA dehydrogenase fadE12"/>
    <property type="match status" value="1"/>
</dbReference>
<sequence>MVLDTSSALRAVSPAMRLDEAALSAYLRKTLGSKAPAGPLEISQFSHGQSNPTYFLKAGGQRFVLRKQPPGKVLQSAHAVDREHLIMSRLANTPVPVPRMMAMCNDPSVLGTPFYIMEHVQGHIYENPGMESAPPEHRSTVYQAMAETLAALHSLDPVSLGLEDFGRAGGYCARQVKRWSAQYQQSILPGESALPEMVALSEWLSENIPAADADPSRTRITHGDFRRVDELDNLVLDSSGKVLAVLDWELSTLGDPFSDLAYNCLAYHLPQPLLDAIARFIDQRVVPMEGAIDARAHSDQRWTPHPCLEGLKAEARRQGLWNLWIPADMRVKLAPLMRGVGVSGAEAALLLGPGLSNLEYAHCAEAMARSLAGPEVFNCSAPDTGNMEVLARYGTREQQERWLLPLLRGEIRSAFAMTEPDVASSDATNIQARIERRGTDLVLNGAKWWTSGAPDPRCRVIVFMGKSDPSAAPHRQQSMVLVPADAPGVTVVRALPVYGFDDAPHGHAEMRFENVVVPAGESMLLGEGRGFEIAQGRLGPGRLHHCMRLIGNGERALECARARAGSRTAFGRRLREHQAVRLDLARSRLELDAARLVVLEAARALDRDGNVEARVKIAAAKVLAPAAALRVIDRAVQLHGGAGVSDVTPLAHLWANARTLRLADGPDVVHLETVAKEELRRARL</sequence>
<evidence type="ECO:0000256" key="1">
    <source>
        <dbReference type="ARBA" id="ARBA00001974"/>
    </source>
</evidence>
<feature type="domain" description="Aminoglycoside phosphotransferase" evidence="24">
    <location>
        <begin position="41"/>
        <end position="272"/>
    </location>
</feature>
<dbReference type="InterPro" id="IPR009075">
    <property type="entry name" value="AcylCo_DH/oxidase_C"/>
</dbReference>
<keyword evidence="8 22" id="KW-0274">FAD</keyword>